<evidence type="ECO:0000259" key="1">
    <source>
        <dbReference type="PROSITE" id="PS50878"/>
    </source>
</evidence>
<dbReference type="Gene3D" id="3.10.10.10">
    <property type="entry name" value="HIV Type 1 Reverse Transcriptase, subunit A, domain 1"/>
    <property type="match status" value="1"/>
</dbReference>
<reference evidence="2 3" key="1">
    <citation type="submission" date="2019-03" db="EMBL/GenBank/DDBJ databases">
        <title>Single cell metagenomics reveals metabolic interactions within the superorganism composed of flagellate Streblomastix strix and complex community of Bacteroidetes bacteria on its surface.</title>
        <authorList>
            <person name="Treitli S.C."/>
            <person name="Kolisko M."/>
            <person name="Husnik F."/>
            <person name="Keeling P."/>
            <person name="Hampl V."/>
        </authorList>
    </citation>
    <scope>NUCLEOTIDE SEQUENCE [LARGE SCALE GENOMIC DNA]</scope>
    <source>
        <strain evidence="2">ST1C</strain>
    </source>
</reference>
<dbReference type="Pfam" id="PF00078">
    <property type="entry name" value="RVT_1"/>
    <property type="match status" value="1"/>
</dbReference>
<protein>
    <recommendedName>
        <fullName evidence="1">Reverse transcriptase domain-containing protein</fullName>
    </recommendedName>
</protein>
<comment type="caution">
    <text evidence="2">The sequence shown here is derived from an EMBL/GenBank/DDBJ whole genome shotgun (WGS) entry which is preliminary data.</text>
</comment>
<accession>A0A5J4WD43</accession>
<feature type="domain" description="Reverse transcriptase" evidence="1">
    <location>
        <begin position="1"/>
        <end position="136"/>
    </location>
</feature>
<proteinExistence type="predicted"/>
<gene>
    <name evidence="2" type="ORF">EZS28_011590</name>
</gene>
<dbReference type="InterPro" id="IPR043128">
    <property type="entry name" value="Rev_trsase/Diguanyl_cyclase"/>
</dbReference>
<dbReference type="InterPro" id="IPR052055">
    <property type="entry name" value="Hepadnavirus_pol/RT"/>
</dbReference>
<dbReference type="PROSITE" id="PS50878">
    <property type="entry name" value="RT_POL"/>
    <property type="match status" value="1"/>
</dbReference>
<dbReference type="AlphaFoldDB" id="A0A5J4WD43"/>
<name>A0A5J4WD43_9EUKA</name>
<dbReference type="PANTHER" id="PTHR33050">
    <property type="entry name" value="REVERSE TRANSCRIPTASE DOMAIN-CONTAINING PROTEIN"/>
    <property type="match status" value="1"/>
</dbReference>
<dbReference type="PANTHER" id="PTHR33050:SF7">
    <property type="entry name" value="RIBONUCLEASE H"/>
    <property type="match status" value="1"/>
</dbReference>
<dbReference type="EMBL" id="SNRW01002406">
    <property type="protein sequence ID" value="KAA6392887.1"/>
    <property type="molecule type" value="Genomic_DNA"/>
</dbReference>
<evidence type="ECO:0000313" key="3">
    <source>
        <dbReference type="Proteomes" id="UP000324800"/>
    </source>
</evidence>
<dbReference type="SUPFAM" id="SSF56672">
    <property type="entry name" value="DNA/RNA polymerases"/>
    <property type="match status" value="1"/>
</dbReference>
<dbReference type="InterPro" id="IPR000477">
    <property type="entry name" value="RT_dom"/>
</dbReference>
<sequence length="208" mass="24381">MEDARTWRDLIFPGAFMVTIDLMHAYLHVPVVEEVYKWFGYEWRIQTYKQKTLCFGLSTAPYSFTLLMRRVQASLRPRFTIMDYLEDVGLKAHSLIEAEDAVLKTLKQFFLLGLKVEFTKSKLQPSHKAEFLGYLWDSEVMIFEQIPMRIIKGWKLINKRLQYARRSVQVKAFTLAKLIGVIQSIVLCNPQTLVKLRNLNNDKDLISN</sequence>
<dbReference type="Proteomes" id="UP000324800">
    <property type="component" value="Unassembled WGS sequence"/>
</dbReference>
<dbReference type="OrthoDB" id="2897838at2759"/>
<evidence type="ECO:0000313" key="2">
    <source>
        <dbReference type="EMBL" id="KAA6392887.1"/>
    </source>
</evidence>
<organism evidence="2 3">
    <name type="scientific">Streblomastix strix</name>
    <dbReference type="NCBI Taxonomy" id="222440"/>
    <lineage>
        <taxon>Eukaryota</taxon>
        <taxon>Metamonada</taxon>
        <taxon>Preaxostyla</taxon>
        <taxon>Oxymonadida</taxon>
        <taxon>Streblomastigidae</taxon>
        <taxon>Streblomastix</taxon>
    </lineage>
</organism>
<dbReference type="InterPro" id="IPR043502">
    <property type="entry name" value="DNA/RNA_pol_sf"/>
</dbReference>
<dbReference type="Gene3D" id="3.30.70.270">
    <property type="match status" value="1"/>
</dbReference>